<evidence type="ECO:0000256" key="6">
    <source>
        <dbReference type="ARBA" id="ARBA00023136"/>
    </source>
</evidence>
<sequence length="416" mass="44549">MSDLERAHAWPPAVVSVLTSGSWLTAKRAKLYPITFLTVGVLVFLANILAGHGNLGSLGRPIGTDFASFWTASKFVLAGNAADAYRPIQHHAAQTLLFGKQFEYYAWLYPPTALLIVAPLGLLPYVASLFSWLVVTGAAYVATVRKFLPRPEALIPILGFPAALLNVSHGQNAFLSVSIIGVGLLLSDRRPFVAGVILGCISYKPQFAPMLAIVVLAHRNWMMALGAAISLAVQVIAVTMLFGSDIWTHFESILPSAKAILEEQLVGYGKMQSAFAAVRIFGGGINLAYSAQAAVAIAAASLLWRIWRSEASLLLRAGATGAAMLLSTPFVLDYDLVLLALPVAALTTEGLKTGFKPYEKSILAAAWILPAAARLTAVYSNIPLSPEIVLLLLVLIWKRTSTDHPAVSDACRLMET</sequence>
<feature type="transmembrane region" description="Helical" evidence="8">
    <location>
        <begin position="192"/>
        <end position="216"/>
    </location>
</feature>
<evidence type="ECO:0000256" key="7">
    <source>
        <dbReference type="ARBA" id="ARBA00024033"/>
    </source>
</evidence>
<keyword evidence="3 9" id="KW-0808">Transferase</keyword>
<proteinExistence type="inferred from homology"/>
<keyword evidence="2" id="KW-1003">Cell membrane</keyword>
<feature type="transmembrane region" description="Helical" evidence="8">
    <location>
        <begin position="377"/>
        <end position="397"/>
    </location>
</feature>
<evidence type="ECO:0000313" key="10">
    <source>
        <dbReference type="Proteomes" id="UP001565471"/>
    </source>
</evidence>
<dbReference type="EMBL" id="JBGBZA010000002">
    <property type="protein sequence ID" value="MEY9315871.1"/>
    <property type="molecule type" value="Genomic_DNA"/>
</dbReference>
<gene>
    <name evidence="9" type="ORF">ABIF29_002670</name>
</gene>
<comment type="subcellular location">
    <subcellularLocation>
        <location evidence="1">Cell membrane</location>
        <topology evidence="1">Multi-pass membrane protein</topology>
    </subcellularLocation>
</comment>
<keyword evidence="9" id="KW-0328">Glycosyltransferase</keyword>
<dbReference type="RefSeq" id="WP_016846014.1">
    <property type="nucleotide sequence ID" value="NZ_CP126026.1"/>
</dbReference>
<protein>
    <submittedName>
        <fullName evidence="9">Alpha-1,2-mannosyltransferase</fullName>
        <ecNumber evidence="9">2.4.1.-</ecNumber>
    </submittedName>
</protein>
<organism evidence="9 10">
    <name type="scientific">Bradyrhizobium elkanii</name>
    <dbReference type="NCBI Taxonomy" id="29448"/>
    <lineage>
        <taxon>Bacteria</taxon>
        <taxon>Pseudomonadati</taxon>
        <taxon>Pseudomonadota</taxon>
        <taxon>Alphaproteobacteria</taxon>
        <taxon>Hyphomicrobiales</taxon>
        <taxon>Nitrobacteraceae</taxon>
        <taxon>Bradyrhizobium</taxon>
    </lineage>
</organism>
<dbReference type="Proteomes" id="UP001565471">
    <property type="component" value="Unassembled WGS sequence"/>
</dbReference>
<keyword evidence="4 8" id="KW-0812">Transmembrane</keyword>
<feature type="transmembrane region" description="Helical" evidence="8">
    <location>
        <begin position="31"/>
        <end position="50"/>
    </location>
</feature>
<evidence type="ECO:0000256" key="5">
    <source>
        <dbReference type="ARBA" id="ARBA00022989"/>
    </source>
</evidence>
<comment type="similarity">
    <text evidence="7">Belongs to the glycosyltransferase 87 family.</text>
</comment>
<evidence type="ECO:0000256" key="3">
    <source>
        <dbReference type="ARBA" id="ARBA00022679"/>
    </source>
</evidence>
<dbReference type="GO" id="GO:0016757">
    <property type="term" value="F:glycosyltransferase activity"/>
    <property type="evidence" value="ECO:0007669"/>
    <property type="project" value="UniProtKB-KW"/>
</dbReference>
<reference evidence="9 10" key="1">
    <citation type="submission" date="2024-07" db="EMBL/GenBank/DDBJ databases">
        <title>Genomic Encyclopedia of Type Strains, Phase V (KMG-V): Genome sequencing to study the core and pangenomes of soil and plant-associated prokaryotes.</title>
        <authorList>
            <person name="Whitman W."/>
        </authorList>
    </citation>
    <scope>NUCLEOTIDE SEQUENCE [LARGE SCALE GENOMIC DNA]</scope>
    <source>
        <strain evidence="9 10">USDA 415</strain>
    </source>
</reference>
<comment type="caution">
    <text evidence="9">The sequence shown here is derived from an EMBL/GenBank/DDBJ whole genome shotgun (WGS) entry which is preliminary data.</text>
</comment>
<feature type="transmembrane region" description="Helical" evidence="8">
    <location>
        <begin position="113"/>
        <end position="141"/>
    </location>
</feature>
<feature type="transmembrane region" description="Helical" evidence="8">
    <location>
        <begin position="287"/>
        <end position="306"/>
    </location>
</feature>
<feature type="transmembrane region" description="Helical" evidence="8">
    <location>
        <begin position="313"/>
        <end position="332"/>
    </location>
</feature>
<evidence type="ECO:0000256" key="4">
    <source>
        <dbReference type="ARBA" id="ARBA00022692"/>
    </source>
</evidence>
<feature type="transmembrane region" description="Helical" evidence="8">
    <location>
        <begin position="153"/>
        <end position="186"/>
    </location>
</feature>
<keyword evidence="5 8" id="KW-1133">Transmembrane helix</keyword>
<evidence type="ECO:0000256" key="8">
    <source>
        <dbReference type="SAM" id="Phobius"/>
    </source>
</evidence>
<dbReference type="Pfam" id="PF09594">
    <property type="entry name" value="GT87"/>
    <property type="match status" value="1"/>
</dbReference>
<keyword evidence="10" id="KW-1185">Reference proteome</keyword>
<evidence type="ECO:0000256" key="2">
    <source>
        <dbReference type="ARBA" id="ARBA00022475"/>
    </source>
</evidence>
<evidence type="ECO:0000313" key="9">
    <source>
        <dbReference type="EMBL" id="MEY9315871.1"/>
    </source>
</evidence>
<dbReference type="InterPro" id="IPR018584">
    <property type="entry name" value="GT87"/>
</dbReference>
<dbReference type="EC" id="2.4.1.-" evidence="9"/>
<keyword evidence="6 8" id="KW-0472">Membrane</keyword>
<evidence type="ECO:0000256" key="1">
    <source>
        <dbReference type="ARBA" id="ARBA00004651"/>
    </source>
</evidence>
<name>A0ABV4EXN9_BRAEL</name>
<feature type="transmembrane region" description="Helical" evidence="8">
    <location>
        <begin position="223"/>
        <end position="242"/>
    </location>
</feature>
<accession>A0ABV4EXN9</accession>